<organism evidence="2 3">
    <name type="scientific">Periconia digitata</name>
    <dbReference type="NCBI Taxonomy" id="1303443"/>
    <lineage>
        <taxon>Eukaryota</taxon>
        <taxon>Fungi</taxon>
        <taxon>Dikarya</taxon>
        <taxon>Ascomycota</taxon>
        <taxon>Pezizomycotina</taxon>
        <taxon>Dothideomycetes</taxon>
        <taxon>Pleosporomycetidae</taxon>
        <taxon>Pleosporales</taxon>
        <taxon>Massarineae</taxon>
        <taxon>Periconiaceae</taxon>
        <taxon>Periconia</taxon>
    </lineage>
</organism>
<gene>
    <name evidence="2" type="ORF">PDIGIT_LOCUS11625</name>
</gene>
<protein>
    <submittedName>
        <fullName evidence="2">Uncharacterized protein</fullName>
    </submittedName>
</protein>
<proteinExistence type="predicted"/>
<keyword evidence="3" id="KW-1185">Reference proteome</keyword>
<dbReference type="OrthoDB" id="5397087at2759"/>
<feature type="region of interest" description="Disordered" evidence="1">
    <location>
        <begin position="234"/>
        <end position="307"/>
    </location>
</feature>
<feature type="region of interest" description="Disordered" evidence="1">
    <location>
        <begin position="186"/>
        <end position="220"/>
    </location>
</feature>
<feature type="compositionally biased region" description="Polar residues" evidence="1">
    <location>
        <begin position="264"/>
        <end position="281"/>
    </location>
</feature>
<sequence>MPAERRPTYPTLAKPMKTERTHEENQERAYIAASRRSDRSLEARIESARRASDIHKKRTGRGLRVTEQDVINEEMYEEEDDDLPTQYQRLNAHLHTSSQVFNKKLQDYIAAQTGVRHMFMQQQFPDPNPQQYAAHQFQQNGQMPMMYQPMYPSQSFSPTTPTFIHSGVSYNPQLLQQHQSFRQAPYSIPSRNKMHQRSASVTTPLAMPSPGMPLQQVKPTVTTPDADVNRRMSLPQNITEPQPAAGEARPSLSRASTGKGVQKSAVTADNTQNASTTTPKSDQAKTPVKSEHTTPTDYQFPQLPFDPSSQVFNMSPFALSLPPESQQMVGPALDPQDPRTRLLMEGSENLAQPNMGTYTYNPNVSPKSARSGKGANQTPTTTQSSGMSQTLAPDTGIKMNTSMENSGAITPTLGSMNDMFINPSLFAPNGPGYSGYFDPYQMPDTKLFNDPSFSETFEDSTFLNWD</sequence>
<feature type="region of interest" description="Disordered" evidence="1">
    <location>
        <begin position="1"/>
        <end position="38"/>
    </location>
</feature>
<accession>A0A9W4XUU5</accession>
<evidence type="ECO:0000256" key="1">
    <source>
        <dbReference type="SAM" id="MobiDB-lite"/>
    </source>
</evidence>
<dbReference type="AlphaFoldDB" id="A0A9W4XUU5"/>
<name>A0A9W4XUU5_9PLEO</name>
<comment type="caution">
    <text evidence="2">The sequence shown here is derived from an EMBL/GenBank/DDBJ whole genome shotgun (WGS) entry which is preliminary data.</text>
</comment>
<reference evidence="2" key="1">
    <citation type="submission" date="2023-01" db="EMBL/GenBank/DDBJ databases">
        <authorList>
            <person name="Van Ghelder C."/>
            <person name="Rancurel C."/>
        </authorList>
    </citation>
    <scope>NUCLEOTIDE SEQUENCE</scope>
    <source>
        <strain evidence="2">CNCM I-4278</strain>
    </source>
</reference>
<evidence type="ECO:0000313" key="2">
    <source>
        <dbReference type="EMBL" id="CAI6338496.1"/>
    </source>
</evidence>
<feature type="region of interest" description="Disordered" evidence="1">
    <location>
        <begin position="361"/>
        <end position="410"/>
    </location>
</feature>
<evidence type="ECO:0000313" key="3">
    <source>
        <dbReference type="Proteomes" id="UP001152607"/>
    </source>
</evidence>
<dbReference type="Proteomes" id="UP001152607">
    <property type="component" value="Unassembled WGS sequence"/>
</dbReference>
<dbReference type="EMBL" id="CAOQHR010000008">
    <property type="protein sequence ID" value="CAI6338496.1"/>
    <property type="molecule type" value="Genomic_DNA"/>
</dbReference>
<feature type="compositionally biased region" description="Basic and acidic residues" evidence="1">
    <location>
        <begin position="16"/>
        <end position="27"/>
    </location>
</feature>